<evidence type="ECO:0000256" key="7">
    <source>
        <dbReference type="ARBA" id="ARBA00022912"/>
    </source>
</evidence>
<dbReference type="CDD" id="cd00143">
    <property type="entry name" value="PP2Cc"/>
    <property type="match status" value="1"/>
</dbReference>
<feature type="region of interest" description="Disordered" evidence="10">
    <location>
        <begin position="315"/>
        <end position="355"/>
    </location>
</feature>
<evidence type="ECO:0000259" key="11">
    <source>
        <dbReference type="PROSITE" id="PS51746"/>
    </source>
</evidence>
<keyword evidence="13" id="KW-1185">Reference proteome</keyword>
<evidence type="ECO:0000256" key="6">
    <source>
        <dbReference type="ARBA" id="ARBA00022801"/>
    </source>
</evidence>
<dbReference type="EMBL" id="LNIX01000002">
    <property type="protein sequence ID" value="OXA61065.1"/>
    <property type="molecule type" value="Genomic_DNA"/>
</dbReference>
<sequence>MGQTLSEPVTTKDSSCVQNSVYKVGASCMQGWRVTMEDWHTHILALPDDQEAAFFAVYDGHGGPKVAQHAGHHLHKYVIQRQEYKQGDVATALKQGFLEFDDAMQKDEQMRDELAGTTAITVLVKNNQLYCANVGDSRSVASVKGVCEPLSSDHKPNNTEENSRICKAGGWVEYNRVNGNLALSRALGDFVFKRNASMKPEEQMVIALPDVETRTINEDWEFFVLACDGIFDVLTNEEVVEFVRRRIGLGLEPEAICEEMMTTCLAPDCQMGGLGCDNMTCIVVCLLNGKTYADYCAQIASSMLPSALSADNSTSISTVNGGDEFEDAQEGNSNSSDEENENVINGEDVEPLSNK</sequence>
<organism evidence="12 13">
    <name type="scientific">Folsomia candida</name>
    <name type="common">Springtail</name>
    <dbReference type="NCBI Taxonomy" id="158441"/>
    <lineage>
        <taxon>Eukaryota</taxon>
        <taxon>Metazoa</taxon>
        <taxon>Ecdysozoa</taxon>
        <taxon>Arthropoda</taxon>
        <taxon>Hexapoda</taxon>
        <taxon>Collembola</taxon>
        <taxon>Entomobryomorpha</taxon>
        <taxon>Isotomoidea</taxon>
        <taxon>Isotomidae</taxon>
        <taxon>Proisotominae</taxon>
        <taxon>Folsomia</taxon>
    </lineage>
</organism>
<comment type="similarity">
    <text evidence="3 9">Belongs to the PP2C family.</text>
</comment>
<dbReference type="Pfam" id="PF00481">
    <property type="entry name" value="PP2C"/>
    <property type="match status" value="1"/>
</dbReference>
<keyword evidence="8" id="KW-0464">Manganese</keyword>
<dbReference type="PANTHER" id="PTHR13832:SF565">
    <property type="entry name" value="AT28366P-RELATED"/>
    <property type="match status" value="1"/>
</dbReference>
<comment type="cofactor">
    <cofactor evidence="2">
        <name>Mg(2+)</name>
        <dbReference type="ChEBI" id="CHEBI:18420"/>
    </cofactor>
</comment>
<dbReference type="SUPFAM" id="SSF81606">
    <property type="entry name" value="PP2C-like"/>
    <property type="match status" value="1"/>
</dbReference>
<dbReference type="InterPro" id="IPR001932">
    <property type="entry name" value="PPM-type_phosphatase-like_dom"/>
</dbReference>
<evidence type="ECO:0000256" key="1">
    <source>
        <dbReference type="ARBA" id="ARBA00001936"/>
    </source>
</evidence>
<dbReference type="AlphaFoldDB" id="A0A226ETW8"/>
<keyword evidence="6 9" id="KW-0378">Hydrolase</keyword>
<evidence type="ECO:0000313" key="13">
    <source>
        <dbReference type="Proteomes" id="UP000198287"/>
    </source>
</evidence>
<dbReference type="STRING" id="158441.A0A226ETW8"/>
<reference evidence="12 13" key="1">
    <citation type="submission" date="2015-12" db="EMBL/GenBank/DDBJ databases">
        <title>The genome of Folsomia candida.</title>
        <authorList>
            <person name="Faddeeva A."/>
            <person name="Derks M.F."/>
            <person name="Anvar Y."/>
            <person name="Smit S."/>
            <person name="Van Straalen N."/>
            <person name="Roelofs D."/>
        </authorList>
    </citation>
    <scope>NUCLEOTIDE SEQUENCE [LARGE SCALE GENOMIC DNA]</scope>
    <source>
        <strain evidence="12 13">VU population</strain>
        <tissue evidence="12">Whole body</tissue>
    </source>
</reference>
<dbReference type="Gene3D" id="3.60.40.10">
    <property type="entry name" value="PPM-type phosphatase domain"/>
    <property type="match status" value="1"/>
</dbReference>
<gene>
    <name evidence="12" type="ORF">Fcan01_05514</name>
</gene>
<evidence type="ECO:0000256" key="8">
    <source>
        <dbReference type="ARBA" id="ARBA00023211"/>
    </source>
</evidence>
<accession>A0A226ETW8</accession>
<dbReference type="PROSITE" id="PS51746">
    <property type="entry name" value="PPM_2"/>
    <property type="match status" value="1"/>
</dbReference>
<evidence type="ECO:0000256" key="4">
    <source>
        <dbReference type="ARBA" id="ARBA00013081"/>
    </source>
</evidence>
<dbReference type="InterPro" id="IPR036457">
    <property type="entry name" value="PPM-type-like_dom_sf"/>
</dbReference>
<keyword evidence="5" id="KW-0479">Metal-binding</keyword>
<dbReference type="Proteomes" id="UP000198287">
    <property type="component" value="Unassembled WGS sequence"/>
</dbReference>
<dbReference type="GO" id="GO:0004722">
    <property type="term" value="F:protein serine/threonine phosphatase activity"/>
    <property type="evidence" value="ECO:0007669"/>
    <property type="project" value="UniProtKB-EC"/>
</dbReference>
<dbReference type="EC" id="3.1.3.16" evidence="4"/>
<proteinExistence type="inferred from homology"/>
<evidence type="ECO:0000256" key="9">
    <source>
        <dbReference type="RuleBase" id="RU003465"/>
    </source>
</evidence>
<name>A0A226ETW8_FOLCA</name>
<evidence type="ECO:0000256" key="2">
    <source>
        <dbReference type="ARBA" id="ARBA00001946"/>
    </source>
</evidence>
<dbReference type="PROSITE" id="PS01032">
    <property type="entry name" value="PPM_1"/>
    <property type="match status" value="1"/>
</dbReference>
<evidence type="ECO:0000313" key="12">
    <source>
        <dbReference type="EMBL" id="OXA61065.1"/>
    </source>
</evidence>
<feature type="domain" description="PPM-type phosphatase" evidence="11">
    <location>
        <begin position="23"/>
        <end position="286"/>
    </location>
</feature>
<dbReference type="InterPro" id="IPR015655">
    <property type="entry name" value="PP2C"/>
</dbReference>
<protein>
    <recommendedName>
        <fullName evidence="4">protein-serine/threonine phosphatase</fullName>
        <ecNumber evidence="4">3.1.3.16</ecNumber>
    </recommendedName>
</protein>
<dbReference type="OMA" id="CLLHDRP"/>
<dbReference type="SMART" id="SM00332">
    <property type="entry name" value="PP2Cc"/>
    <property type="match status" value="1"/>
</dbReference>
<dbReference type="OrthoDB" id="10264738at2759"/>
<comment type="cofactor">
    <cofactor evidence="1">
        <name>Mn(2+)</name>
        <dbReference type="ChEBI" id="CHEBI:29035"/>
    </cofactor>
</comment>
<dbReference type="InterPro" id="IPR000222">
    <property type="entry name" value="PP2C_BS"/>
</dbReference>
<keyword evidence="7 9" id="KW-0904">Protein phosphatase</keyword>
<dbReference type="FunFam" id="3.60.40.10:FF:000016">
    <property type="entry name" value="Protein phosphatase 2C"/>
    <property type="match status" value="1"/>
</dbReference>
<dbReference type="PANTHER" id="PTHR13832">
    <property type="entry name" value="PROTEIN PHOSPHATASE 2C"/>
    <property type="match status" value="1"/>
</dbReference>
<evidence type="ECO:0000256" key="3">
    <source>
        <dbReference type="ARBA" id="ARBA00006702"/>
    </source>
</evidence>
<evidence type="ECO:0000256" key="5">
    <source>
        <dbReference type="ARBA" id="ARBA00022723"/>
    </source>
</evidence>
<evidence type="ECO:0000256" key="10">
    <source>
        <dbReference type="SAM" id="MobiDB-lite"/>
    </source>
</evidence>
<dbReference type="GO" id="GO:0046872">
    <property type="term" value="F:metal ion binding"/>
    <property type="evidence" value="ECO:0007669"/>
    <property type="project" value="UniProtKB-KW"/>
</dbReference>
<comment type="caution">
    <text evidence="12">The sequence shown here is derived from an EMBL/GenBank/DDBJ whole genome shotgun (WGS) entry which is preliminary data.</text>
</comment>